<comment type="caution">
    <text evidence="2">The sequence shown here is derived from an EMBL/GenBank/DDBJ whole genome shotgun (WGS) entry which is preliminary data.</text>
</comment>
<keyword evidence="3" id="KW-1185">Reference proteome</keyword>
<accession>A0AAD4X9K5</accession>
<dbReference type="AlphaFoldDB" id="A0AAD4X9K5"/>
<proteinExistence type="predicted"/>
<name>A0AAD4X9K5_9MAGN</name>
<reference evidence="2" key="1">
    <citation type="submission" date="2022-04" db="EMBL/GenBank/DDBJ databases">
        <title>A functionally conserved STORR gene fusion in Papaver species that diverged 16.8 million years ago.</title>
        <authorList>
            <person name="Catania T."/>
        </authorList>
    </citation>
    <scope>NUCLEOTIDE SEQUENCE</scope>
    <source>
        <strain evidence="2">S-188037</strain>
    </source>
</reference>
<sequence length="135" mass="15814">MRRTLYKIGGSSSLYLGRQHFPPASPIPKPNPSLSLPHSSSSSALFNRVFNLPTHVPRSYFYCDTKDFKEMINDYKNGNKKMYPYIMEAHVARLSEHREDDSKLMKELLAHDYRDIEDMDPEEMMNKYFRDTETG</sequence>
<dbReference type="EMBL" id="JAJJMB010014022">
    <property type="protein sequence ID" value="KAI3863828.1"/>
    <property type="molecule type" value="Genomic_DNA"/>
</dbReference>
<protein>
    <submittedName>
        <fullName evidence="2">Uncharacterized protein</fullName>
    </submittedName>
</protein>
<gene>
    <name evidence="2" type="ORF">MKW98_031420</name>
</gene>
<organism evidence="2 3">
    <name type="scientific">Papaver atlanticum</name>
    <dbReference type="NCBI Taxonomy" id="357466"/>
    <lineage>
        <taxon>Eukaryota</taxon>
        <taxon>Viridiplantae</taxon>
        <taxon>Streptophyta</taxon>
        <taxon>Embryophyta</taxon>
        <taxon>Tracheophyta</taxon>
        <taxon>Spermatophyta</taxon>
        <taxon>Magnoliopsida</taxon>
        <taxon>Ranunculales</taxon>
        <taxon>Papaveraceae</taxon>
        <taxon>Papaveroideae</taxon>
        <taxon>Papaver</taxon>
    </lineage>
</organism>
<dbReference type="Proteomes" id="UP001202328">
    <property type="component" value="Unassembled WGS sequence"/>
</dbReference>
<evidence type="ECO:0000313" key="2">
    <source>
        <dbReference type="EMBL" id="KAI3863828.1"/>
    </source>
</evidence>
<evidence type="ECO:0000313" key="3">
    <source>
        <dbReference type="Proteomes" id="UP001202328"/>
    </source>
</evidence>
<feature type="non-terminal residue" evidence="2">
    <location>
        <position position="135"/>
    </location>
</feature>
<evidence type="ECO:0000256" key="1">
    <source>
        <dbReference type="SAM" id="MobiDB-lite"/>
    </source>
</evidence>
<feature type="region of interest" description="Disordered" evidence="1">
    <location>
        <begin position="17"/>
        <end position="40"/>
    </location>
</feature>